<dbReference type="Gene3D" id="3.30.9.10">
    <property type="entry name" value="D-Amino Acid Oxidase, subunit A, domain 2"/>
    <property type="match status" value="1"/>
</dbReference>
<protein>
    <submittedName>
        <fullName evidence="2">TIGR03364 family FAD-dependent oxidoreductase</fullName>
    </submittedName>
</protein>
<gene>
    <name evidence="2" type="ORF">P3G67_27445</name>
</gene>
<dbReference type="Gene3D" id="3.50.50.60">
    <property type="entry name" value="FAD/NAD(P)-binding domain"/>
    <property type="match status" value="1"/>
</dbReference>
<sequence length="372" mass="40449">MRVVIVGAGALGTMHAWHAVARGHEVVHIERERDARGASVRNFGLVWVGGRATGAELETALRARELWQEIGARVPGVGFRPNGSLTAVRTEAERAVADEVLSRSDADVRGLKWLDAAETRALNPALRGELLGALWCERDAAVEPRLTQRALREHLTASGRYTFLGGREVREVGPEKVVDDHGQAHHADAVVLCTGAWLSGLVRELAPELPVRKVRLQMMQTDPLGEPLTTSVADADSFRYYPAYAGGALDALNDGQPQADTAAEHRMQLLMVQRLDGGLTIGDTHEYAEPFGFDVVEEPYEHLSDVAEALLGRPLPRIRHRWAGVYAQCVDTARVVYREQVADGVWLVTGPGGRGMTCSPAIGEATANELGW</sequence>
<dbReference type="Proteomes" id="UP001216579">
    <property type="component" value="Unassembled WGS sequence"/>
</dbReference>
<dbReference type="SUPFAM" id="SSF51905">
    <property type="entry name" value="FAD/NAD(P)-binding domain"/>
    <property type="match status" value="1"/>
</dbReference>
<organism evidence="2 3">
    <name type="scientific">Streptomyces silvisoli</name>
    <dbReference type="NCBI Taxonomy" id="3034235"/>
    <lineage>
        <taxon>Bacteria</taxon>
        <taxon>Bacillati</taxon>
        <taxon>Actinomycetota</taxon>
        <taxon>Actinomycetes</taxon>
        <taxon>Kitasatosporales</taxon>
        <taxon>Streptomycetaceae</taxon>
        <taxon>Streptomyces</taxon>
    </lineage>
</organism>
<dbReference type="PANTHER" id="PTHR13847">
    <property type="entry name" value="SARCOSINE DEHYDROGENASE-RELATED"/>
    <property type="match status" value="1"/>
</dbReference>
<name>A0ABT5ZSS8_9ACTN</name>
<accession>A0ABT5ZSS8</accession>
<dbReference type="InterPro" id="IPR017741">
    <property type="entry name" value="FAD-dependent_OxRdtase_HpnW"/>
</dbReference>
<proteinExistence type="predicted"/>
<dbReference type="InterPro" id="IPR006076">
    <property type="entry name" value="FAD-dep_OxRdtase"/>
</dbReference>
<comment type="caution">
    <text evidence="2">The sequence shown here is derived from an EMBL/GenBank/DDBJ whole genome shotgun (WGS) entry which is preliminary data.</text>
</comment>
<dbReference type="NCBIfam" id="TIGR03364">
    <property type="entry name" value="HpnW_proposed"/>
    <property type="match status" value="1"/>
</dbReference>
<evidence type="ECO:0000313" key="3">
    <source>
        <dbReference type="Proteomes" id="UP001216579"/>
    </source>
</evidence>
<evidence type="ECO:0000313" key="2">
    <source>
        <dbReference type="EMBL" id="MDF3292890.1"/>
    </source>
</evidence>
<reference evidence="2 3" key="1">
    <citation type="submission" date="2023-03" db="EMBL/GenBank/DDBJ databases">
        <title>Draft genome sequence of Streptomyces sp. RB6PN23 isolated from peat swamp forest in Thailand.</title>
        <authorList>
            <person name="Klaysubun C."/>
            <person name="Duangmal K."/>
        </authorList>
    </citation>
    <scope>NUCLEOTIDE SEQUENCE [LARGE SCALE GENOMIC DNA]</scope>
    <source>
        <strain evidence="2 3">RB6PN23</strain>
    </source>
</reference>
<feature type="domain" description="FAD dependent oxidoreductase" evidence="1">
    <location>
        <begin position="2"/>
        <end position="368"/>
    </location>
</feature>
<dbReference type="InterPro" id="IPR036188">
    <property type="entry name" value="FAD/NAD-bd_sf"/>
</dbReference>
<dbReference type="EMBL" id="JARJBC010000021">
    <property type="protein sequence ID" value="MDF3292890.1"/>
    <property type="molecule type" value="Genomic_DNA"/>
</dbReference>
<dbReference type="RefSeq" id="WP_276095895.1">
    <property type="nucleotide sequence ID" value="NZ_JARJBC010000021.1"/>
</dbReference>
<dbReference type="Pfam" id="PF01266">
    <property type="entry name" value="DAO"/>
    <property type="match status" value="1"/>
</dbReference>
<keyword evidence="3" id="KW-1185">Reference proteome</keyword>
<evidence type="ECO:0000259" key="1">
    <source>
        <dbReference type="Pfam" id="PF01266"/>
    </source>
</evidence>